<dbReference type="PANTHER" id="PTHR43280:SF28">
    <property type="entry name" value="HTH-TYPE TRANSCRIPTIONAL ACTIVATOR RHAS"/>
    <property type="match status" value="1"/>
</dbReference>
<comment type="function">
    <text evidence="5">May play the central regulatory role in sporulation. It may be an element of the effector pathway responsible for the activation of sporulation genes in response to nutritional stress. Spo0A may act in concert with spo0H (a sigma factor) to control the expression of some genes that are critical to the sporulation process.</text>
</comment>
<comment type="caution">
    <text evidence="9">The sequence shown here is derived from an EMBL/GenBank/DDBJ whole genome shotgun (WGS) entry which is preliminary data.</text>
</comment>
<dbReference type="InterPro" id="IPR009057">
    <property type="entry name" value="Homeodomain-like_sf"/>
</dbReference>
<name>A0A412F6B9_9FIRM</name>
<dbReference type="InterPro" id="IPR018062">
    <property type="entry name" value="HTH_AraC-typ_CS"/>
</dbReference>
<dbReference type="Pfam" id="PF00072">
    <property type="entry name" value="Response_reg"/>
    <property type="match status" value="1"/>
</dbReference>
<feature type="modified residue" description="4-aspartylphosphate" evidence="6">
    <location>
        <position position="57"/>
    </location>
</feature>
<keyword evidence="6" id="KW-0597">Phosphoprotein</keyword>
<sequence length="542" mass="63270">MELLKLVIVDDEPILLQGLLDTYDWESMGFEVVGSAKSGVQALDVIRREQPHVVLTDIRMKQMTGLMVMEEIQKEQISCLFVVLSAYRDFEYAKHACDLGAYAYLLKPIDDEQLRSTMTGAYNTCIKQLRSEEKYESWEQLLLKDDDSFLQVVIQKYVQNLIPEEKITEVFSVLHDLPDNHDFFITVCADIDLVYKITNSLDYEASRYAVIQEIEAHVFEHFSYWKFEGEDGNYVLLEKEIERLFFIIKTQQKNAVRQIKTLLEQAKNEEKCPVIASISKPYKGISGIRKSYEEAQKLFGIASASGASAFTIPEDLEEQEDDSKQFSEDREIRIMNSIRKNDFVELKETFIDFIYHLPKEEARQCQYLHKVMLRVQFMLQDTYGMNEDMKNQFANYYSNLNHLPAVKAVDVCYKILCRAIELRQEEAGKNETGYFKEYMAEAVAYIEEHLQEEDLSIIATAAHVYLNPVYFGRIFKSTFHMTFKQYLVKKRMDKAKRMLEEGDTSIRTICEEVGISNPSYFSQLFKQYTGKLPSEYKKEYEV</sequence>
<dbReference type="Proteomes" id="UP000283652">
    <property type="component" value="Unassembled WGS sequence"/>
</dbReference>
<dbReference type="SMART" id="SM00342">
    <property type="entry name" value="HTH_ARAC"/>
    <property type="match status" value="1"/>
</dbReference>
<dbReference type="CDD" id="cd17536">
    <property type="entry name" value="REC_YesN-like"/>
    <property type="match status" value="1"/>
</dbReference>
<feature type="domain" description="HTH araC/xylS-type" evidence="7">
    <location>
        <begin position="440"/>
        <end position="539"/>
    </location>
</feature>
<organism evidence="9 10">
    <name type="scientific">Dorea formicigenerans</name>
    <dbReference type="NCBI Taxonomy" id="39486"/>
    <lineage>
        <taxon>Bacteria</taxon>
        <taxon>Bacillati</taxon>
        <taxon>Bacillota</taxon>
        <taxon>Clostridia</taxon>
        <taxon>Lachnospirales</taxon>
        <taxon>Lachnospiraceae</taxon>
        <taxon>Dorea</taxon>
    </lineage>
</organism>
<dbReference type="PROSITE" id="PS01124">
    <property type="entry name" value="HTH_ARAC_FAMILY_2"/>
    <property type="match status" value="1"/>
</dbReference>
<gene>
    <name evidence="9" type="ORF">DWY33_02360</name>
</gene>
<evidence type="ECO:0000313" key="10">
    <source>
        <dbReference type="Proteomes" id="UP000283652"/>
    </source>
</evidence>
<evidence type="ECO:0000313" key="9">
    <source>
        <dbReference type="EMBL" id="RGR61203.1"/>
    </source>
</evidence>
<proteinExistence type="predicted"/>
<evidence type="ECO:0000259" key="8">
    <source>
        <dbReference type="PROSITE" id="PS50110"/>
    </source>
</evidence>
<evidence type="ECO:0000256" key="4">
    <source>
        <dbReference type="ARBA" id="ARBA00023163"/>
    </source>
</evidence>
<keyword evidence="4" id="KW-0804">Transcription</keyword>
<dbReference type="SMART" id="SM00448">
    <property type="entry name" value="REC"/>
    <property type="match status" value="1"/>
</dbReference>
<dbReference type="SUPFAM" id="SSF52172">
    <property type="entry name" value="CheY-like"/>
    <property type="match status" value="1"/>
</dbReference>
<keyword evidence="2" id="KW-0805">Transcription regulation</keyword>
<dbReference type="SUPFAM" id="SSF46689">
    <property type="entry name" value="Homeodomain-like"/>
    <property type="match status" value="2"/>
</dbReference>
<dbReference type="AlphaFoldDB" id="A0A412F6B9"/>
<evidence type="ECO:0000256" key="2">
    <source>
        <dbReference type="ARBA" id="ARBA00023015"/>
    </source>
</evidence>
<dbReference type="PROSITE" id="PS50110">
    <property type="entry name" value="RESPONSE_REGULATORY"/>
    <property type="match status" value="1"/>
</dbReference>
<dbReference type="Gene3D" id="1.10.10.60">
    <property type="entry name" value="Homeodomain-like"/>
    <property type="match status" value="2"/>
</dbReference>
<dbReference type="GO" id="GO:0043565">
    <property type="term" value="F:sequence-specific DNA binding"/>
    <property type="evidence" value="ECO:0007669"/>
    <property type="project" value="InterPro"/>
</dbReference>
<evidence type="ECO:0000259" key="7">
    <source>
        <dbReference type="PROSITE" id="PS01124"/>
    </source>
</evidence>
<dbReference type="InterPro" id="IPR011006">
    <property type="entry name" value="CheY-like_superfamily"/>
</dbReference>
<dbReference type="Pfam" id="PF12833">
    <property type="entry name" value="HTH_18"/>
    <property type="match status" value="1"/>
</dbReference>
<keyword evidence="3" id="KW-0238">DNA-binding</keyword>
<evidence type="ECO:0000256" key="5">
    <source>
        <dbReference type="ARBA" id="ARBA00024867"/>
    </source>
</evidence>
<dbReference type="EMBL" id="QRUK01000002">
    <property type="protein sequence ID" value="RGR61203.1"/>
    <property type="molecule type" value="Genomic_DNA"/>
</dbReference>
<dbReference type="RefSeq" id="WP_118397223.1">
    <property type="nucleotide sequence ID" value="NZ_QRUK01000002.1"/>
</dbReference>
<dbReference type="GO" id="GO:0003700">
    <property type="term" value="F:DNA-binding transcription factor activity"/>
    <property type="evidence" value="ECO:0007669"/>
    <property type="project" value="InterPro"/>
</dbReference>
<feature type="domain" description="Response regulatory" evidence="8">
    <location>
        <begin position="5"/>
        <end position="122"/>
    </location>
</feature>
<dbReference type="InterPro" id="IPR001789">
    <property type="entry name" value="Sig_transdc_resp-reg_receiver"/>
</dbReference>
<dbReference type="GO" id="GO:0000160">
    <property type="term" value="P:phosphorelay signal transduction system"/>
    <property type="evidence" value="ECO:0007669"/>
    <property type="project" value="InterPro"/>
</dbReference>
<dbReference type="PANTHER" id="PTHR43280">
    <property type="entry name" value="ARAC-FAMILY TRANSCRIPTIONAL REGULATOR"/>
    <property type="match status" value="1"/>
</dbReference>
<dbReference type="InterPro" id="IPR018060">
    <property type="entry name" value="HTH_AraC"/>
</dbReference>
<protein>
    <recommendedName>
        <fullName evidence="1">Stage 0 sporulation protein A homolog</fullName>
    </recommendedName>
</protein>
<evidence type="ECO:0000256" key="6">
    <source>
        <dbReference type="PROSITE-ProRule" id="PRU00169"/>
    </source>
</evidence>
<dbReference type="Gene3D" id="3.40.50.2300">
    <property type="match status" value="1"/>
</dbReference>
<reference evidence="9 10" key="1">
    <citation type="submission" date="2018-08" db="EMBL/GenBank/DDBJ databases">
        <title>A genome reference for cultivated species of the human gut microbiota.</title>
        <authorList>
            <person name="Zou Y."/>
            <person name="Xue W."/>
            <person name="Luo G."/>
        </authorList>
    </citation>
    <scope>NUCLEOTIDE SEQUENCE [LARGE SCALE GENOMIC DNA]</scope>
    <source>
        <strain evidence="9 10">AF25-11</strain>
    </source>
</reference>
<dbReference type="PROSITE" id="PS00041">
    <property type="entry name" value="HTH_ARAC_FAMILY_1"/>
    <property type="match status" value="1"/>
</dbReference>
<accession>A0A412F6B9</accession>
<evidence type="ECO:0000256" key="3">
    <source>
        <dbReference type="ARBA" id="ARBA00023125"/>
    </source>
</evidence>
<evidence type="ECO:0000256" key="1">
    <source>
        <dbReference type="ARBA" id="ARBA00018672"/>
    </source>
</evidence>